<reference evidence="1 2" key="1">
    <citation type="submission" date="2016-11" db="EMBL/GenBank/DDBJ databases">
        <title>Trade-off between light-utilization and light-protection in marine flavobacteria.</title>
        <authorList>
            <person name="Kumagai Y."/>
        </authorList>
    </citation>
    <scope>NUCLEOTIDE SEQUENCE [LARGE SCALE GENOMIC DNA]</scope>
    <source>
        <strain evidence="1 2">JCM 13191</strain>
    </source>
</reference>
<accession>A0A1W6MM72</accession>
<sequence length="63" mass="7574">MPEWGLLRKYYEKKGEFGVMSDPKITQRVNEKIIHQNLSKLNIEIKMNLTKPDMKKRRKNAEK</sequence>
<dbReference type="EMBL" id="CP019344">
    <property type="protein sequence ID" value="ARN78672.1"/>
    <property type="molecule type" value="Genomic_DNA"/>
</dbReference>
<proteinExistence type="predicted"/>
<protein>
    <submittedName>
        <fullName evidence="1">Uncharacterized protein</fullName>
    </submittedName>
</protein>
<name>A0A1W6MM72_9FLAO</name>
<keyword evidence="2" id="KW-1185">Reference proteome</keyword>
<evidence type="ECO:0000313" key="2">
    <source>
        <dbReference type="Proteomes" id="UP000193431"/>
    </source>
</evidence>
<evidence type="ECO:0000313" key="1">
    <source>
        <dbReference type="EMBL" id="ARN78672.1"/>
    </source>
</evidence>
<organism evidence="1 2">
    <name type="scientific">Nonlabens spongiae</name>
    <dbReference type="NCBI Taxonomy" id="331648"/>
    <lineage>
        <taxon>Bacteria</taxon>
        <taxon>Pseudomonadati</taxon>
        <taxon>Bacteroidota</taxon>
        <taxon>Flavobacteriia</taxon>
        <taxon>Flavobacteriales</taxon>
        <taxon>Flavobacteriaceae</taxon>
        <taxon>Nonlabens</taxon>
    </lineage>
</organism>
<dbReference type="Proteomes" id="UP000193431">
    <property type="component" value="Chromosome"/>
</dbReference>
<gene>
    <name evidence="1" type="ORF">BST97_12100</name>
</gene>
<dbReference type="AlphaFoldDB" id="A0A1W6MM72"/>
<dbReference type="STRING" id="331648.BST97_12100"/>